<dbReference type="Gene3D" id="3.30.70.270">
    <property type="match status" value="1"/>
</dbReference>
<dbReference type="PANTHER" id="PTHR45138:SF9">
    <property type="entry name" value="DIGUANYLATE CYCLASE DGCM-RELATED"/>
    <property type="match status" value="1"/>
</dbReference>
<sequence length="300" mass="33860">MQMMSLHETSPVLVSLFDEKDNLRYANPAFRQAYAVPNVPQLSWTDLVRSNFKEGVGTQIQTLDFETWLASASSRRGKQPFRAFETDLTDGRWVWMTETVQANGWLLCIASDISELKTRSRLLRQARDIAQRAAQTDVLTGISNRGHIMELLDQRLDELRNDGRSCGVVLIDLDHFKQVNDTYGHQGGDTVLRHFARTVQKVLRREDGFGRVGGEEFLLLFPGVEVQTLEHAIKRILDKVRTSKPLPEAPKFGYTCSAGMRMLHPQDDARSAYGLVDKALYAAKAAGRDGFVWANQAPEH</sequence>
<dbReference type="GO" id="GO:0005886">
    <property type="term" value="C:plasma membrane"/>
    <property type="evidence" value="ECO:0007669"/>
    <property type="project" value="TreeGrafter"/>
</dbReference>
<evidence type="ECO:0000313" key="4">
    <source>
        <dbReference type="EMBL" id="QDL55027.1"/>
    </source>
</evidence>
<dbReference type="NCBIfam" id="TIGR00254">
    <property type="entry name" value="GGDEF"/>
    <property type="match status" value="1"/>
</dbReference>
<dbReference type="Pfam" id="PF00990">
    <property type="entry name" value="GGDEF"/>
    <property type="match status" value="1"/>
</dbReference>
<dbReference type="RefSeq" id="WP_142812187.1">
    <property type="nucleotide sequence ID" value="NZ_CP036282.1"/>
</dbReference>
<dbReference type="FunFam" id="3.30.70.270:FF:000001">
    <property type="entry name" value="Diguanylate cyclase domain protein"/>
    <property type="match status" value="1"/>
</dbReference>
<evidence type="ECO:0000313" key="5">
    <source>
        <dbReference type="Proteomes" id="UP000317365"/>
    </source>
</evidence>
<dbReference type="InterPro" id="IPR029787">
    <property type="entry name" value="Nucleotide_cyclase"/>
</dbReference>
<evidence type="ECO:0000256" key="1">
    <source>
        <dbReference type="ARBA" id="ARBA00012528"/>
    </source>
</evidence>
<dbReference type="PROSITE" id="PS50887">
    <property type="entry name" value="GGDEF"/>
    <property type="match status" value="1"/>
</dbReference>
<accession>A0A515EQT3</accession>
<dbReference type="InterPro" id="IPR043128">
    <property type="entry name" value="Rev_trsase/Diguanyl_cyclase"/>
</dbReference>
<dbReference type="GO" id="GO:1902201">
    <property type="term" value="P:negative regulation of bacterial-type flagellum-dependent cell motility"/>
    <property type="evidence" value="ECO:0007669"/>
    <property type="project" value="TreeGrafter"/>
</dbReference>
<dbReference type="EC" id="2.7.7.65" evidence="1"/>
<dbReference type="InterPro" id="IPR050469">
    <property type="entry name" value="Diguanylate_Cyclase"/>
</dbReference>
<dbReference type="AlphaFoldDB" id="A0A515EQT3"/>
<protein>
    <recommendedName>
        <fullName evidence="1">diguanylate cyclase</fullName>
        <ecNumber evidence="1">2.7.7.65</ecNumber>
    </recommendedName>
</protein>
<reference evidence="5" key="1">
    <citation type="submission" date="2019-02" db="EMBL/GenBank/DDBJ databases">
        <title>Complete genome sequence of Rhodoferax sp. Gr-4.</title>
        <authorList>
            <person name="Jin L."/>
        </authorList>
    </citation>
    <scope>NUCLEOTIDE SEQUENCE [LARGE SCALE GENOMIC DNA]</scope>
    <source>
        <strain evidence="5">Gr-4</strain>
    </source>
</reference>
<dbReference type="KEGG" id="rhg:EXZ61_13105"/>
<dbReference type="Gene3D" id="3.30.450.20">
    <property type="entry name" value="PAS domain"/>
    <property type="match status" value="1"/>
</dbReference>
<feature type="domain" description="GGDEF" evidence="3">
    <location>
        <begin position="164"/>
        <end position="296"/>
    </location>
</feature>
<evidence type="ECO:0000256" key="2">
    <source>
        <dbReference type="ARBA" id="ARBA00034247"/>
    </source>
</evidence>
<gene>
    <name evidence="4" type="ORF">EXZ61_13105</name>
</gene>
<dbReference type="GO" id="GO:0043709">
    <property type="term" value="P:cell adhesion involved in single-species biofilm formation"/>
    <property type="evidence" value="ECO:0007669"/>
    <property type="project" value="TreeGrafter"/>
</dbReference>
<organism evidence="4 5">
    <name type="scientific">Rhodoferax aquaticus</name>
    <dbReference type="NCBI Taxonomy" id="2527691"/>
    <lineage>
        <taxon>Bacteria</taxon>
        <taxon>Pseudomonadati</taxon>
        <taxon>Pseudomonadota</taxon>
        <taxon>Betaproteobacteria</taxon>
        <taxon>Burkholderiales</taxon>
        <taxon>Comamonadaceae</taxon>
        <taxon>Rhodoferax</taxon>
    </lineage>
</organism>
<name>A0A515EQT3_9BURK</name>
<keyword evidence="5" id="KW-1185">Reference proteome</keyword>
<dbReference type="PANTHER" id="PTHR45138">
    <property type="entry name" value="REGULATORY COMPONENTS OF SENSORY TRANSDUCTION SYSTEM"/>
    <property type="match status" value="1"/>
</dbReference>
<evidence type="ECO:0000259" key="3">
    <source>
        <dbReference type="PROSITE" id="PS50887"/>
    </source>
</evidence>
<dbReference type="SUPFAM" id="SSF55073">
    <property type="entry name" value="Nucleotide cyclase"/>
    <property type="match status" value="1"/>
</dbReference>
<dbReference type="GO" id="GO:0052621">
    <property type="term" value="F:diguanylate cyclase activity"/>
    <property type="evidence" value="ECO:0007669"/>
    <property type="project" value="UniProtKB-EC"/>
</dbReference>
<proteinExistence type="predicted"/>
<reference evidence="5" key="2">
    <citation type="journal article" date="2020" name="Int. J. Syst. Evol. Microbiol.">
        <title>Genomic insights into a novel species Rhodoferax aquaticus sp. nov., isolated from freshwater.</title>
        <authorList>
            <person name="Li T."/>
            <person name="Zhuo Y."/>
            <person name="Jin C.Z."/>
            <person name="Wu X."/>
            <person name="Ko S.R."/>
            <person name="Jin F.J."/>
            <person name="Ahn C.Y."/>
            <person name="Oh H.M."/>
            <person name="Lee H.G."/>
            <person name="Jin L."/>
        </authorList>
    </citation>
    <scope>NUCLEOTIDE SEQUENCE [LARGE SCALE GENOMIC DNA]</scope>
    <source>
        <strain evidence="5">Gr-4</strain>
    </source>
</reference>
<dbReference type="CDD" id="cd01949">
    <property type="entry name" value="GGDEF"/>
    <property type="match status" value="1"/>
</dbReference>
<dbReference type="Proteomes" id="UP000317365">
    <property type="component" value="Chromosome"/>
</dbReference>
<dbReference type="InterPro" id="IPR000160">
    <property type="entry name" value="GGDEF_dom"/>
</dbReference>
<dbReference type="SMART" id="SM00267">
    <property type="entry name" value="GGDEF"/>
    <property type="match status" value="1"/>
</dbReference>
<dbReference type="EMBL" id="CP036282">
    <property type="protein sequence ID" value="QDL55027.1"/>
    <property type="molecule type" value="Genomic_DNA"/>
</dbReference>
<comment type="catalytic activity">
    <reaction evidence="2">
        <text>2 GTP = 3',3'-c-di-GMP + 2 diphosphate</text>
        <dbReference type="Rhea" id="RHEA:24898"/>
        <dbReference type="ChEBI" id="CHEBI:33019"/>
        <dbReference type="ChEBI" id="CHEBI:37565"/>
        <dbReference type="ChEBI" id="CHEBI:58805"/>
        <dbReference type="EC" id="2.7.7.65"/>
    </reaction>
</comment>